<dbReference type="EMBL" id="CP121196">
    <property type="protein sequence ID" value="XBH16823.1"/>
    <property type="molecule type" value="Genomic_DNA"/>
</dbReference>
<name>A0AAU7DGK0_9BACT</name>
<reference evidence="1" key="1">
    <citation type="submission" date="2023-03" db="EMBL/GenBank/DDBJ databases">
        <title>Edaphobacter sp.</title>
        <authorList>
            <person name="Huber K.J."/>
            <person name="Papendorf J."/>
            <person name="Pilke C."/>
            <person name="Bunk B."/>
            <person name="Sproeer C."/>
            <person name="Pester M."/>
        </authorList>
    </citation>
    <scope>NUCLEOTIDE SEQUENCE</scope>
    <source>
        <strain evidence="1">DSM 110680</strain>
    </source>
</reference>
<protein>
    <submittedName>
        <fullName evidence="1">Uncharacterized protein</fullName>
    </submittedName>
</protein>
<dbReference type="AlphaFoldDB" id="A0AAU7DGK0"/>
<evidence type="ECO:0000313" key="1">
    <source>
        <dbReference type="EMBL" id="XBH16823.1"/>
    </source>
</evidence>
<organism evidence="1">
    <name type="scientific">Telmatobacter sp. DSM 110680</name>
    <dbReference type="NCBI Taxonomy" id="3036704"/>
    <lineage>
        <taxon>Bacteria</taxon>
        <taxon>Pseudomonadati</taxon>
        <taxon>Acidobacteriota</taxon>
        <taxon>Terriglobia</taxon>
        <taxon>Terriglobales</taxon>
        <taxon>Acidobacteriaceae</taxon>
        <taxon>Telmatobacter</taxon>
    </lineage>
</organism>
<gene>
    <name evidence="1" type="ORF">P8935_19880</name>
</gene>
<sequence>MAVCFRASSSHKQLEPRGTLAEKYLRGCASSGLGECSNTADALEPAGGGHFKNRAVERGKKMVIVTSIYCAKLERVQDAFTHQQIEPSIADLKDAERDLMSVYQGTNRTQPMDGER</sequence>
<proteinExistence type="predicted"/>
<dbReference type="RefSeq" id="WP_348262051.1">
    <property type="nucleotide sequence ID" value="NZ_CP121196.1"/>
</dbReference>
<accession>A0AAU7DGK0</accession>